<dbReference type="OrthoDB" id="3340390at2759"/>
<dbReference type="InterPro" id="IPR012967">
    <property type="entry name" value="COMT_dimerisation"/>
</dbReference>
<dbReference type="PANTHER" id="PTHR43712:SF1">
    <property type="entry name" value="HYPOTHETICAL O-METHYLTRANSFERASE (EUROFUNG)-RELATED"/>
    <property type="match status" value="1"/>
</dbReference>
<evidence type="ECO:0000313" key="6">
    <source>
        <dbReference type="EMBL" id="KAF1997422.1"/>
    </source>
</evidence>
<evidence type="ECO:0000259" key="4">
    <source>
        <dbReference type="Pfam" id="PF00891"/>
    </source>
</evidence>
<dbReference type="SUPFAM" id="SSF46785">
    <property type="entry name" value="Winged helix' DNA-binding domain"/>
    <property type="match status" value="1"/>
</dbReference>
<dbReference type="AlphaFoldDB" id="A0A6A5W6L5"/>
<name>A0A6A5W6L5_9PLEO</name>
<evidence type="ECO:0000256" key="3">
    <source>
        <dbReference type="ARBA" id="ARBA00022691"/>
    </source>
</evidence>
<protein>
    <submittedName>
        <fullName evidence="6">S-adenosyl-L-methionine-dependent methyltransferase</fullName>
    </submittedName>
</protein>
<evidence type="ECO:0000313" key="7">
    <source>
        <dbReference type="Proteomes" id="UP000799779"/>
    </source>
</evidence>
<gene>
    <name evidence="6" type="ORF">P154DRAFT_578845</name>
</gene>
<dbReference type="PANTHER" id="PTHR43712">
    <property type="entry name" value="PUTATIVE (AFU_ORTHOLOGUE AFUA_4G14580)-RELATED"/>
    <property type="match status" value="1"/>
</dbReference>
<evidence type="ECO:0000256" key="1">
    <source>
        <dbReference type="ARBA" id="ARBA00022603"/>
    </source>
</evidence>
<dbReference type="GO" id="GO:0008171">
    <property type="term" value="F:O-methyltransferase activity"/>
    <property type="evidence" value="ECO:0007669"/>
    <property type="project" value="InterPro"/>
</dbReference>
<keyword evidence="2 6" id="KW-0808">Transferase</keyword>
<dbReference type="EMBL" id="ML977613">
    <property type="protein sequence ID" value="KAF1997422.1"/>
    <property type="molecule type" value="Genomic_DNA"/>
</dbReference>
<dbReference type="Pfam" id="PF00891">
    <property type="entry name" value="Methyltransf_2"/>
    <property type="match status" value="1"/>
</dbReference>
<dbReference type="GO" id="GO:0032259">
    <property type="term" value="P:methylation"/>
    <property type="evidence" value="ECO:0007669"/>
    <property type="project" value="UniProtKB-KW"/>
</dbReference>
<keyword evidence="3" id="KW-0949">S-adenosyl-L-methionine</keyword>
<sequence>MRRKEIYSKSHPTPKLVEEDAGLFHKKMNIAHSLSKVAIEGQRFLDGDENARKALVASARELVAVAEDPVESLLWNIWALPTRNVAARIAVDLKIFETAVVDDGRPKTITDLAAPTGASPSLVKRIARICASMRMILEKQPELYEPNNLTRLLAQKEYAAAIIFCFDCTQLSFAQLPAYLKSTKFQNPENTLDGPFQLAHNCGQAFGWLMEHPNVFQAFHLYANMLWIHRPSWLDMYSVRGKLVHELIDGEASSFVDVGGGTGQILQDFQVRVPEYTGRLILQDRPETVKGAHAYFMRYILHDWPDEQCRAILGHLKDVMTPHYSRILINDCVLADKEAAWQHVSLDLFMMAQTSAQERTESEWRSLIGSCGLKVVHVYNKGEGNEGLIEVSLE</sequence>
<dbReference type="InterPro" id="IPR036388">
    <property type="entry name" value="WH-like_DNA-bd_sf"/>
</dbReference>
<feature type="domain" description="O-methyltransferase C-terminal" evidence="4">
    <location>
        <begin position="288"/>
        <end position="372"/>
    </location>
</feature>
<proteinExistence type="predicted"/>
<evidence type="ECO:0000259" key="5">
    <source>
        <dbReference type="Pfam" id="PF08100"/>
    </source>
</evidence>
<organism evidence="6 7">
    <name type="scientific">Amniculicola lignicola CBS 123094</name>
    <dbReference type="NCBI Taxonomy" id="1392246"/>
    <lineage>
        <taxon>Eukaryota</taxon>
        <taxon>Fungi</taxon>
        <taxon>Dikarya</taxon>
        <taxon>Ascomycota</taxon>
        <taxon>Pezizomycotina</taxon>
        <taxon>Dothideomycetes</taxon>
        <taxon>Pleosporomycetidae</taxon>
        <taxon>Pleosporales</taxon>
        <taxon>Amniculicolaceae</taxon>
        <taxon>Amniculicola</taxon>
    </lineage>
</organism>
<dbReference type="InterPro" id="IPR036390">
    <property type="entry name" value="WH_DNA-bd_sf"/>
</dbReference>
<dbReference type="PROSITE" id="PS51683">
    <property type="entry name" value="SAM_OMT_II"/>
    <property type="match status" value="1"/>
</dbReference>
<dbReference type="Pfam" id="PF08100">
    <property type="entry name" value="Dimerisation"/>
    <property type="match status" value="1"/>
</dbReference>
<dbReference type="InterPro" id="IPR001077">
    <property type="entry name" value="COMT_C"/>
</dbReference>
<keyword evidence="1 6" id="KW-0489">Methyltransferase</keyword>
<reference evidence="6" key="1">
    <citation type="journal article" date="2020" name="Stud. Mycol.">
        <title>101 Dothideomycetes genomes: a test case for predicting lifestyles and emergence of pathogens.</title>
        <authorList>
            <person name="Haridas S."/>
            <person name="Albert R."/>
            <person name="Binder M."/>
            <person name="Bloem J."/>
            <person name="Labutti K."/>
            <person name="Salamov A."/>
            <person name="Andreopoulos B."/>
            <person name="Baker S."/>
            <person name="Barry K."/>
            <person name="Bills G."/>
            <person name="Bluhm B."/>
            <person name="Cannon C."/>
            <person name="Castanera R."/>
            <person name="Culley D."/>
            <person name="Daum C."/>
            <person name="Ezra D."/>
            <person name="Gonzalez J."/>
            <person name="Henrissat B."/>
            <person name="Kuo A."/>
            <person name="Liang C."/>
            <person name="Lipzen A."/>
            <person name="Lutzoni F."/>
            <person name="Magnuson J."/>
            <person name="Mondo S."/>
            <person name="Nolan M."/>
            <person name="Ohm R."/>
            <person name="Pangilinan J."/>
            <person name="Park H.-J."/>
            <person name="Ramirez L."/>
            <person name="Alfaro M."/>
            <person name="Sun H."/>
            <person name="Tritt A."/>
            <person name="Yoshinaga Y."/>
            <person name="Zwiers L.-H."/>
            <person name="Turgeon B."/>
            <person name="Goodwin S."/>
            <person name="Spatafora J."/>
            <person name="Crous P."/>
            <person name="Grigoriev I."/>
        </authorList>
    </citation>
    <scope>NUCLEOTIDE SEQUENCE</scope>
    <source>
        <strain evidence="6">CBS 123094</strain>
    </source>
</reference>
<evidence type="ECO:0000256" key="2">
    <source>
        <dbReference type="ARBA" id="ARBA00022679"/>
    </source>
</evidence>
<dbReference type="SUPFAM" id="SSF53335">
    <property type="entry name" value="S-adenosyl-L-methionine-dependent methyltransferases"/>
    <property type="match status" value="1"/>
</dbReference>
<keyword evidence="7" id="KW-1185">Reference proteome</keyword>
<dbReference type="Gene3D" id="3.40.50.150">
    <property type="entry name" value="Vaccinia Virus protein VP39"/>
    <property type="match status" value="2"/>
</dbReference>
<dbReference type="InterPro" id="IPR016461">
    <property type="entry name" value="COMT-like"/>
</dbReference>
<dbReference type="InterPro" id="IPR029063">
    <property type="entry name" value="SAM-dependent_MTases_sf"/>
</dbReference>
<dbReference type="Proteomes" id="UP000799779">
    <property type="component" value="Unassembled WGS sequence"/>
</dbReference>
<accession>A0A6A5W6L5</accession>
<dbReference type="Gene3D" id="1.10.10.10">
    <property type="entry name" value="Winged helix-like DNA-binding domain superfamily/Winged helix DNA-binding domain"/>
    <property type="match status" value="1"/>
</dbReference>
<dbReference type="GO" id="GO:0046983">
    <property type="term" value="F:protein dimerization activity"/>
    <property type="evidence" value="ECO:0007669"/>
    <property type="project" value="InterPro"/>
</dbReference>
<feature type="domain" description="O-methyltransferase dimerisation" evidence="5">
    <location>
        <begin position="88"/>
        <end position="155"/>
    </location>
</feature>